<dbReference type="Pfam" id="PF02770">
    <property type="entry name" value="Acyl-CoA_dh_M"/>
    <property type="match status" value="1"/>
</dbReference>
<evidence type="ECO:0000256" key="3">
    <source>
        <dbReference type="ARBA" id="ARBA00009347"/>
    </source>
</evidence>
<dbReference type="PIRSF" id="PIRSF016578">
    <property type="entry name" value="HsaA"/>
    <property type="match status" value="1"/>
</dbReference>
<dbReference type="FunFam" id="2.40.110.10:FF:000001">
    <property type="entry name" value="Acyl-CoA dehydrogenase, mitochondrial"/>
    <property type="match status" value="1"/>
</dbReference>
<dbReference type="GO" id="GO:0016627">
    <property type="term" value="F:oxidoreductase activity, acting on the CH-CH group of donors"/>
    <property type="evidence" value="ECO:0007669"/>
    <property type="project" value="UniProtKB-ARBA"/>
</dbReference>
<dbReference type="InterPro" id="IPR034178">
    <property type="entry name" value="IBD"/>
</dbReference>
<keyword evidence="5 9" id="KW-0285">Flavoprotein</keyword>
<keyword evidence="4" id="KW-0101">Branched-chain amino acid catabolism</keyword>
<dbReference type="InterPro" id="IPR006089">
    <property type="entry name" value="Acyl-CoA_DH_CS"/>
</dbReference>
<evidence type="ECO:0000256" key="9">
    <source>
        <dbReference type="RuleBase" id="RU362125"/>
    </source>
</evidence>
<dbReference type="SUPFAM" id="SSF47203">
    <property type="entry name" value="Acyl-CoA dehydrogenase C-terminal domain-like"/>
    <property type="match status" value="1"/>
</dbReference>
<evidence type="ECO:0000256" key="7">
    <source>
        <dbReference type="ARBA" id="ARBA00023002"/>
    </source>
</evidence>
<evidence type="ECO:0000256" key="4">
    <source>
        <dbReference type="ARBA" id="ARBA00022456"/>
    </source>
</evidence>
<dbReference type="Pfam" id="PF02771">
    <property type="entry name" value="Acyl-CoA_dh_N"/>
    <property type="match status" value="1"/>
</dbReference>
<evidence type="ECO:0000313" key="14">
    <source>
        <dbReference type="Proteomes" id="UP000187001"/>
    </source>
</evidence>
<protein>
    <submittedName>
        <fullName evidence="13">Acyl-CoA dehydrogenase</fullName>
    </submittedName>
</protein>
<proteinExistence type="inferred from homology"/>
<dbReference type="AlphaFoldDB" id="A0ABD6QFX7"/>
<gene>
    <name evidence="13" type="ORF">A5742_08940</name>
</gene>
<dbReference type="PANTHER" id="PTHR43831:SF1">
    <property type="entry name" value="ISOBUTYRYL-COA DEHYDROGENASE, MITOCHONDRIAL"/>
    <property type="match status" value="1"/>
</dbReference>
<dbReference type="InterPro" id="IPR036250">
    <property type="entry name" value="AcylCo_DH-like_C"/>
</dbReference>
<dbReference type="PROSITE" id="PS00072">
    <property type="entry name" value="ACYL_COA_DH_1"/>
    <property type="match status" value="1"/>
</dbReference>
<dbReference type="InterPro" id="IPR037069">
    <property type="entry name" value="AcylCoA_DH/ox_N_sf"/>
</dbReference>
<dbReference type="Gene3D" id="1.20.140.10">
    <property type="entry name" value="Butyryl-CoA Dehydrogenase, subunit A, domain 3"/>
    <property type="match status" value="1"/>
</dbReference>
<feature type="domain" description="Acyl-CoA dehydrogenase/oxidase N-terminal" evidence="12">
    <location>
        <begin position="10"/>
        <end position="121"/>
    </location>
</feature>
<dbReference type="PROSITE" id="PS00073">
    <property type="entry name" value="ACYL_COA_DH_2"/>
    <property type="match status" value="1"/>
</dbReference>
<dbReference type="Gene3D" id="2.40.110.10">
    <property type="entry name" value="Butyryl-CoA Dehydrogenase, subunit A, domain 2"/>
    <property type="match status" value="1"/>
</dbReference>
<evidence type="ECO:0000256" key="6">
    <source>
        <dbReference type="ARBA" id="ARBA00022827"/>
    </source>
</evidence>
<dbReference type="InterPro" id="IPR006091">
    <property type="entry name" value="Acyl-CoA_Oxase/DH_mid-dom"/>
</dbReference>
<evidence type="ECO:0000259" key="10">
    <source>
        <dbReference type="Pfam" id="PF00441"/>
    </source>
</evidence>
<comment type="similarity">
    <text evidence="3 9">Belongs to the acyl-CoA dehydrogenase family.</text>
</comment>
<accession>A0ABD6QFX7</accession>
<keyword evidence="6 9" id="KW-0274">FAD</keyword>
<comment type="caution">
    <text evidence="13">The sequence shown here is derived from an EMBL/GenBank/DDBJ whole genome shotgun (WGS) entry which is preliminary data.</text>
</comment>
<evidence type="ECO:0000256" key="2">
    <source>
        <dbReference type="ARBA" id="ARBA00005109"/>
    </source>
</evidence>
<sequence length="389" mass="41837">MNLNDPYSLSEDDRVIIDTAAAFAEKRIAPYALEWDESHHFPTDVLREAAELGMGAIYCSEDSGGSGLRRLDAVRIFEALAAADPTLAAFLSIHNMCAWMVDTFGTEEQRKTWVPRLASMEAIASYCLTEPGAGSDAAALRTRAVRDGDDYVLDGVKQFISGAGSSDVYVVMARTGADGPKGISAFVVEKDAPGLSFGAQEQKMGWNAQPTAQVIFEGVRVPADALLGGTEGTGFGIAMNGLNGGRINIAACSLGGAQAAYDKALSYLADRQAFGGALLDEPTIRFTLADMATGLETSRNMLWRAASALDANHPDKVTLCAMAKLYVTDKCYEVADQALQLHGGYGYLREYGLEKIVRDLRVHRILEGTNEIMRVVIGRSESSRIRNSV</sequence>
<evidence type="ECO:0000313" key="13">
    <source>
        <dbReference type="EMBL" id="OMC37585.1"/>
    </source>
</evidence>
<dbReference type="EMBL" id="MBER01000140">
    <property type="protein sequence ID" value="OMC37585.1"/>
    <property type="molecule type" value="Genomic_DNA"/>
</dbReference>
<dbReference type="InterPro" id="IPR013786">
    <property type="entry name" value="AcylCoA_DH/ox_N"/>
</dbReference>
<evidence type="ECO:0000259" key="12">
    <source>
        <dbReference type="Pfam" id="PF02771"/>
    </source>
</evidence>
<dbReference type="CDD" id="cd01162">
    <property type="entry name" value="IBD"/>
    <property type="match status" value="1"/>
</dbReference>
<dbReference type="Gene3D" id="1.10.540.10">
    <property type="entry name" value="Acyl-CoA dehydrogenase/oxidase, N-terminal domain"/>
    <property type="match status" value="1"/>
</dbReference>
<dbReference type="FunFam" id="1.20.140.10:FF:000001">
    <property type="entry name" value="Acyl-CoA dehydrogenase"/>
    <property type="match status" value="1"/>
</dbReference>
<evidence type="ECO:0000259" key="11">
    <source>
        <dbReference type="Pfam" id="PF02770"/>
    </source>
</evidence>
<keyword evidence="7 9" id="KW-0560">Oxidoreductase</keyword>
<organism evidence="13 14">
    <name type="scientific">Mycolicibacterium fortuitum</name>
    <name type="common">Mycobacterium fortuitum</name>
    <dbReference type="NCBI Taxonomy" id="1766"/>
    <lineage>
        <taxon>Bacteria</taxon>
        <taxon>Bacillati</taxon>
        <taxon>Actinomycetota</taxon>
        <taxon>Actinomycetes</taxon>
        <taxon>Mycobacteriales</taxon>
        <taxon>Mycobacteriaceae</taxon>
        <taxon>Mycolicibacterium</taxon>
    </lineage>
</organism>
<dbReference type="Proteomes" id="UP000187001">
    <property type="component" value="Unassembled WGS sequence"/>
</dbReference>
<name>A0ABD6QFX7_MYCFO</name>
<dbReference type="Pfam" id="PF00441">
    <property type="entry name" value="Acyl-CoA_dh_1"/>
    <property type="match status" value="1"/>
</dbReference>
<dbReference type="GO" id="GO:0009083">
    <property type="term" value="P:branched-chain amino acid catabolic process"/>
    <property type="evidence" value="ECO:0007669"/>
    <property type="project" value="UniProtKB-KW"/>
</dbReference>
<dbReference type="InterPro" id="IPR052547">
    <property type="entry name" value="Mito_Isobutyryl-CoADH"/>
</dbReference>
<evidence type="ECO:0000256" key="1">
    <source>
        <dbReference type="ARBA" id="ARBA00001974"/>
    </source>
</evidence>
<dbReference type="InterPro" id="IPR046373">
    <property type="entry name" value="Acyl-CoA_Oxase/DH_mid-dom_sf"/>
</dbReference>
<comment type="pathway">
    <text evidence="2">Amino-acid degradation; L-valine degradation.</text>
</comment>
<feature type="active site" description="Proton acceptor" evidence="8">
    <location>
        <position position="367"/>
    </location>
</feature>
<comment type="cofactor">
    <cofactor evidence="1 9">
        <name>FAD</name>
        <dbReference type="ChEBI" id="CHEBI:57692"/>
    </cofactor>
</comment>
<feature type="domain" description="Acyl-CoA dehydrogenase/oxidase C-terminal" evidence="10">
    <location>
        <begin position="232"/>
        <end position="380"/>
    </location>
</feature>
<dbReference type="InterPro" id="IPR009100">
    <property type="entry name" value="AcylCoA_DH/oxidase_NM_dom_sf"/>
</dbReference>
<feature type="domain" description="Acyl-CoA oxidase/dehydrogenase middle" evidence="11">
    <location>
        <begin position="126"/>
        <end position="219"/>
    </location>
</feature>
<evidence type="ECO:0000256" key="5">
    <source>
        <dbReference type="ARBA" id="ARBA00022630"/>
    </source>
</evidence>
<reference evidence="13 14" key="1">
    <citation type="submission" date="2016-07" db="EMBL/GenBank/DDBJ databases">
        <authorList>
            <person name="Sutton G."/>
            <person name="Brinkac L."/>
            <person name="Sanka R."/>
            <person name="Adams M."/>
            <person name="Lau E."/>
            <person name="Kumar A."/>
            <person name="Macaden R."/>
        </authorList>
    </citation>
    <scope>NUCLEOTIDE SEQUENCE [LARGE SCALE GENOMIC DNA]</scope>
    <source>
        <strain evidence="13 14">GA-0871</strain>
    </source>
</reference>
<dbReference type="InterPro" id="IPR009075">
    <property type="entry name" value="AcylCo_DH/oxidase_C"/>
</dbReference>
<evidence type="ECO:0000256" key="8">
    <source>
        <dbReference type="PIRSR" id="PIRSR634178-1"/>
    </source>
</evidence>
<dbReference type="PANTHER" id="PTHR43831">
    <property type="entry name" value="ISOBUTYRYL-COA DEHYDROGENASE"/>
    <property type="match status" value="1"/>
</dbReference>
<dbReference type="SUPFAM" id="SSF56645">
    <property type="entry name" value="Acyl-CoA dehydrogenase NM domain-like"/>
    <property type="match status" value="1"/>
</dbReference>